<feature type="transmembrane region" description="Helical" evidence="1">
    <location>
        <begin position="24"/>
        <end position="43"/>
    </location>
</feature>
<dbReference type="STRING" id="1330534.L323_13495"/>
<organism evidence="2 3">
    <name type="scientific">Ruminiclostridium papyrosolvens C7</name>
    <dbReference type="NCBI Taxonomy" id="1330534"/>
    <lineage>
        <taxon>Bacteria</taxon>
        <taxon>Bacillati</taxon>
        <taxon>Bacillota</taxon>
        <taxon>Clostridia</taxon>
        <taxon>Eubacteriales</taxon>
        <taxon>Oscillospiraceae</taxon>
        <taxon>Ruminiclostridium</taxon>
    </lineage>
</organism>
<evidence type="ECO:0000313" key="3">
    <source>
        <dbReference type="Proteomes" id="UP000016860"/>
    </source>
</evidence>
<accession>U4QZZ7</accession>
<dbReference type="EMBL" id="ATAY01000063">
    <property type="protein sequence ID" value="EPR10559.1"/>
    <property type="molecule type" value="Genomic_DNA"/>
</dbReference>
<dbReference type="RefSeq" id="WP_020816170.1">
    <property type="nucleotide sequence ID" value="NZ_ATAY01000063.1"/>
</dbReference>
<comment type="caution">
    <text evidence="2">The sequence shown here is derived from an EMBL/GenBank/DDBJ whole genome shotgun (WGS) entry which is preliminary data.</text>
</comment>
<keyword evidence="1" id="KW-0472">Membrane</keyword>
<gene>
    <name evidence="2" type="ORF">L323_13495</name>
</gene>
<keyword evidence="1" id="KW-0812">Transmembrane</keyword>
<protein>
    <submittedName>
        <fullName evidence="2">Uncharacterized protein</fullName>
    </submittedName>
</protein>
<sequence>MFNESMSVYQTQVACHKNRLIKRLIPVVLSVLVLAMSVLPIFAASPSKTVSASATLAYNIKGLKHNLAVQKFYIASTYLYVTQRSGGTVYLSRCLMNGSDATYVDEMTLNNCGHGQTLDMYTYNNINYLYVSSKADSSTTYYWSLQVARLQYEAGATYDYTDLHRLTYMNYANKTGSSLGTTYRVDGGGNSTYTVFRVQTTAGTVTYSIYNTVALNQLLDSNEQVQMNSAAAVSACVTSFTQSGDSIVRPNSSFQGIDMIDNTKIYVVGGGEGQTPQIALMSNTGAYNTLVKITNVGTHEIEGVQTKDSNVYFNIVSDPTNKTDTQKIYYVSDSIF</sequence>
<dbReference type="AlphaFoldDB" id="U4QZZ7"/>
<name>U4QZZ7_9FIRM</name>
<dbReference type="Proteomes" id="UP000016860">
    <property type="component" value="Unassembled WGS sequence"/>
</dbReference>
<evidence type="ECO:0000313" key="2">
    <source>
        <dbReference type="EMBL" id="EPR10559.1"/>
    </source>
</evidence>
<reference evidence="2 3" key="1">
    <citation type="journal article" date="2013" name="Genome Announc.">
        <title>Draft Genome Sequence of the Cellulolytic Bacterium Clostridium papyrosolvens C7 (ATCC 700395).</title>
        <authorList>
            <person name="Zepeda V."/>
            <person name="Dassa B."/>
            <person name="Borovok I."/>
            <person name="Lamed R."/>
            <person name="Bayer E.A."/>
            <person name="Cate J.H."/>
        </authorList>
    </citation>
    <scope>NUCLEOTIDE SEQUENCE [LARGE SCALE GENOMIC DNA]</scope>
    <source>
        <strain evidence="2 3">C7</strain>
    </source>
</reference>
<keyword evidence="1" id="KW-1133">Transmembrane helix</keyword>
<dbReference type="PATRIC" id="fig|1330534.3.peg.2680"/>
<proteinExistence type="predicted"/>
<evidence type="ECO:0000256" key="1">
    <source>
        <dbReference type="SAM" id="Phobius"/>
    </source>
</evidence>